<keyword evidence="2" id="KW-0456">Lyase</keyword>
<dbReference type="AlphaFoldDB" id="A0A6G3ZZQ0"/>
<dbReference type="EMBL" id="JAAIKC010000005">
    <property type="protein sequence ID" value="NEW07580.1"/>
    <property type="molecule type" value="Genomic_DNA"/>
</dbReference>
<dbReference type="InterPro" id="IPR036155">
    <property type="entry name" value="Crypto/Photolyase_N_sf"/>
</dbReference>
<evidence type="ECO:0000259" key="1">
    <source>
        <dbReference type="PROSITE" id="PS51645"/>
    </source>
</evidence>
<feature type="domain" description="Photolyase/cryptochrome alpha/beta" evidence="1">
    <location>
        <begin position="1"/>
        <end position="58"/>
    </location>
</feature>
<comment type="caution">
    <text evidence="2">The sequence shown here is derived from an EMBL/GenBank/DDBJ whole genome shotgun (WGS) entry which is preliminary data.</text>
</comment>
<dbReference type="SUPFAM" id="SSF52425">
    <property type="entry name" value="Cryptochrome/photolyase, N-terminal domain"/>
    <property type="match status" value="1"/>
</dbReference>
<reference evidence="2" key="1">
    <citation type="submission" date="2020-02" db="EMBL/GenBank/DDBJ databases">
        <authorList>
            <person name="Shen X.-R."/>
            <person name="Zhang Y.-X."/>
        </authorList>
    </citation>
    <scope>NUCLEOTIDE SEQUENCE</scope>
    <source>
        <strain evidence="2">SYP-B3998</strain>
    </source>
</reference>
<dbReference type="InterPro" id="IPR014729">
    <property type="entry name" value="Rossmann-like_a/b/a_fold"/>
</dbReference>
<accession>A0A6G3ZZQ0</accession>
<name>A0A6G3ZZQ0_9BACL</name>
<dbReference type="Gene3D" id="3.40.50.620">
    <property type="entry name" value="HUPs"/>
    <property type="match status" value="1"/>
</dbReference>
<evidence type="ECO:0000313" key="2">
    <source>
        <dbReference type="EMBL" id="NEW07580.1"/>
    </source>
</evidence>
<gene>
    <name evidence="2" type="ORF">GK047_16355</name>
</gene>
<dbReference type="PROSITE" id="PS51645">
    <property type="entry name" value="PHR_CRY_ALPHA_BETA"/>
    <property type="match status" value="1"/>
</dbReference>
<dbReference type="InterPro" id="IPR006050">
    <property type="entry name" value="DNA_photolyase_N"/>
</dbReference>
<protein>
    <submittedName>
        <fullName evidence="2">Deoxyribodipyrimidine photo-lyase</fullName>
    </submittedName>
</protein>
<dbReference type="Pfam" id="PF00875">
    <property type="entry name" value="DNA_photolyase"/>
    <property type="match status" value="1"/>
</dbReference>
<organism evidence="2">
    <name type="scientific">Paenibacillus sp. SYP-B3998</name>
    <dbReference type="NCBI Taxonomy" id="2678564"/>
    <lineage>
        <taxon>Bacteria</taxon>
        <taxon>Bacillati</taxon>
        <taxon>Bacillota</taxon>
        <taxon>Bacilli</taxon>
        <taxon>Bacillales</taxon>
        <taxon>Paenibacillaceae</taxon>
        <taxon>Paenibacillus</taxon>
    </lineage>
</organism>
<dbReference type="GO" id="GO:0016829">
    <property type="term" value="F:lyase activity"/>
    <property type="evidence" value="ECO:0007669"/>
    <property type="project" value="UniProtKB-KW"/>
</dbReference>
<proteinExistence type="predicted"/>
<sequence length="71" mass="7976">MLYGDPAIVLKQVLQAVPVNEVVMHRDFTPYAKARDQKLKEVTDDLGIPLTLLVDHTLADLIDFQRTSGKN</sequence>